<proteinExistence type="predicted"/>
<accession>A0A976N0X5</accession>
<feature type="region of interest" description="Disordered" evidence="1">
    <location>
        <begin position="127"/>
        <end position="147"/>
    </location>
</feature>
<organism evidence="2">
    <name type="scientific">Peromfec virus RodF8_48</name>
    <dbReference type="NCBI Taxonomy" id="2929379"/>
    <lineage>
        <taxon>Viruses</taxon>
        <taxon>Monodnaviria</taxon>
        <taxon>Sangervirae</taxon>
        <taxon>Phixviricota</taxon>
        <taxon>Malgrandaviricetes</taxon>
        <taxon>Petitvirales</taxon>
        <taxon>Microviridae</taxon>
    </lineage>
</organism>
<sequence length="147" mass="16554">MKFCTFYNLDVKKQLKACTSGNGKSIPQYEVDNGVIVPKLDKDGNQIMYSLYDDIQKSKNVNDYQKLLKNGAGDLVIKAPDWKDNDITNIGTLSDIIAANDKVNQALVKNNVSNVSELINKFVGQKQEQKQDQKQEIKNETAKIENK</sequence>
<protein>
    <submittedName>
        <fullName evidence="2">Uncharacterized protein</fullName>
    </submittedName>
</protein>
<dbReference type="EMBL" id="OM869632">
    <property type="protein sequence ID" value="UPW36332.1"/>
    <property type="molecule type" value="Genomic_DNA"/>
</dbReference>
<evidence type="ECO:0000313" key="2">
    <source>
        <dbReference type="EMBL" id="UPW36332.1"/>
    </source>
</evidence>
<name>A0A976N0X5_9VIRU</name>
<reference evidence="2" key="1">
    <citation type="submission" date="2022-02" db="EMBL/GenBank/DDBJ databases">
        <title>Towards deciphering the DNA virus diversity associated with rodent species in the families Cricetidae and Heteromyidae.</title>
        <authorList>
            <person name="Lund M."/>
            <person name="Larsen B.B."/>
            <person name="Gryseels S."/>
            <person name="Kraberger S."/>
            <person name="Rowsey D.M."/>
            <person name="Steger L."/>
            <person name="Yule K.M."/>
            <person name="Upham N.S."/>
            <person name="Worobey M."/>
            <person name="Van Doorslaer K."/>
            <person name="Varsani A."/>
        </authorList>
    </citation>
    <scope>NUCLEOTIDE SEQUENCE</scope>
    <source>
        <strain evidence="2">NeonRodF8_48</strain>
    </source>
</reference>
<evidence type="ECO:0000256" key="1">
    <source>
        <dbReference type="SAM" id="MobiDB-lite"/>
    </source>
</evidence>